<keyword evidence="4" id="KW-1185">Reference proteome</keyword>
<evidence type="ECO:0000256" key="1">
    <source>
        <dbReference type="SAM" id="Phobius"/>
    </source>
</evidence>
<organism evidence="3 4">
    <name type="scientific">Hebeloma cylindrosporum</name>
    <dbReference type="NCBI Taxonomy" id="76867"/>
    <lineage>
        <taxon>Eukaryota</taxon>
        <taxon>Fungi</taxon>
        <taxon>Dikarya</taxon>
        <taxon>Basidiomycota</taxon>
        <taxon>Agaricomycotina</taxon>
        <taxon>Agaricomycetes</taxon>
        <taxon>Agaricomycetidae</taxon>
        <taxon>Agaricales</taxon>
        <taxon>Agaricineae</taxon>
        <taxon>Hymenogastraceae</taxon>
        <taxon>Hebeloma</taxon>
    </lineage>
</organism>
<keyword evidence="1" id="KW-1133">Transmembrane helix</keyword>
<name>A0A0C3BYT6_HEBCY</name>
<sequence length="423" mass="46473">MSQSIPDELPDISDTIRTNYVGFASFVVLLWDHIDTFSDEVELIWKGKRKGLCFVLHFAPVIYLFLFHISLRPGHTKYASTHTLSNVINSNDVLPSFLPAVRSQTPSHSGTHLVTHQLKRCARFVRYEGFTVAIAVEVVGLMMLLRINALYPHQKWISRGLAAFLLFETGMNAWLISRGQPVVHNPSSGIHACSMVFDPSISVLASSSAWIPLLYDTIIFALTLYRTIPPIRREEASYIVKRLLEDGLLYYSVIFSVTCVLTFMIVAAPPGTKNIAAQMEQLITVAMMSRITLNLKKAGDRLHNDALVSPKSILFDRNKRHHRRGSSAGGHPSLILSLHPIASIPSPPCSPISPPAAPPPTHGHDRITALTFAHAAEPPRPASLNTSVDSEMSERGAVCGEGSSGIPPTGMVFLDSRSVNQCV</sequence>
<keyword evidence="1" id="KW-0812">Transmembrane</keyword>
<protein>
    <recommendedName>
        <fullName evidence="2">DUF6533 domain-containing protein</fullName>
    </recommendedName>
</protein>
<dbReference type="AlphaFoldDB" id="A0A0C3BYT6"/>
<feature type="transmembrane region" description="Helical" evidence="1">
    <location>
        <begin position="248"/>
        <end position="269"/>
    </location>
</feature>
<evidence type="ECO:0000313" key="4">
    <source>
        <dbReference type="Proteomes" id="UP000053424"/>
    </source>
</evidence>
<gene>
    <name evidence="3" type="ORF">M413DRAFT_31622</name>
</gene>
<evidence type="ECO:0000259" key="2">
    <source>
        <dbReference type="Pfam" id="PF20151"/>
    </source>
</evidence>
<dbReference type="EMBL" id="KN831804">
    <property type="protein sequence ID" value="KIM36586.1"/>
    <property type="molecule type" value="Genomic_DNA"/>
</dbReference>
<feature type="domain" description="DUF6533" evidence="2">
    <location>
        <begin position="20"/>
        <end position="65"/>
    </location>
</feature>
<feature type="transmembrane region" description="Helical" evidence="1">
    <location>
        <begin position="124"/>
        <end position="144"/>
    </location>
</feature>
<evidence type="ECO:0000313" key="3">
    <source>
        <dbReference type="EMBL" id="KIM36586.1"/>
    </source>
</evidence>
<proteinExistence type="predicted"/>
<feature type="transmembrane region" description="Helical" evidence="1">
    <location>
        <begin position="52"/>
        <end position="71"/>
    </location>
</feature>
<dbReference type="OrthoDB" id="3354157at2759"/>
<dbReference type="Pfam" id="PF20151">
    <property type="entry name" value="DUF6533"/>
    <property type="match status" value="1"/>
</dbReference>
<dbReference type="InterPro" id="IPR045340">
    <property type="entry name" value="DUF6533"/>
</dbReference>
<reference evidence="3 4" key="1">
    <citation type="submission" date="2014-04" db="EMBL/GenBank/DDBJ databases">
        <authorList>
            <consortium name="DOE Joint Genome Institute"/>
            <person name="Kuo A."/>
            <person name="Gay G."/>
            <person name="Dore J."/>
            <person name="Kohler A."/>
            <person name="Nagy L.G."/>
            <person name="Floudas D."/>
            <person name="Copeland A."/>
            <person name="Barry K.W."/>
            <person name="Cichocki N."/>
            <person name="Veneault-Fourrey C."/>
            <person name="LaButti K."/>
            <person name="Lindquist E.A."/>
            <person name="Lipzen A."/>
            <person name="Lundell T."/>
            <person name="Morin E."/>
            <person name="Murat C."/>
            <person name="Sun H."/>
            <person name="Tunlid A."/>
            <person name="Henrissat B."/>
            <person name="Grigoriev I.V."/>
            <person name="Hibbett D.S."/>
            <person name="Martin F."/>
            <person name="Nordberg H.P."/>
            <person name="Cantor M.N."/>
            <person name="Hua S.X."/>
        </authorList>
    </citation>
    <scope>NUCLEOTIDE SEQUENCE [LARGE SCALE GENOMIC DNA]</scope>
    <source>
        <strain evidence="4">h7</strain>
    </source>
</reference>
<accession>A0A0C3BYT6</accession>
<dbReference type="Proteomes" id="UP000053424">
    <property type="component" value="Unassembled WGS sequence"/>
</dbReference>
<reference evidence="4" key="2">
    <citation type="submission" date="2015-01" db="EMBL/GenBank/DDBJ databases">
        <title>Evolutionary Origins and Diversification of the Mycorrhizal Mutualists.</title>
        <authorList>
            <consortium name="DOE Joint Genome Institute"/>
            <consortium name="Mycorrhizal Genomics Consortium"/>
            <person name="Kohler A."/>
            <person name="Kuo A."/>
            <person name="Nagy L.G."/>
            <person name="Floudas D."/>
            <person name="Copeland A."/>
            <person name="Barry K.W."/>
            <person name="Cichocki N."/>
            <person name="Veneault-Fourrey C."/>
            <person name="LaButti K."/>
            <person name="Lindquist E.A."/>
            <person name="Lipzen A."/>
            <person name="Lundell T."/>
            <person name="Morin E."/>
            <person name="Murat C."/>
            <person name="Riley R."/>
            <person name="Ohm R."/>
            <person name="Sun H."/>
            <person name="Tunlid A."/>
            <person name="Henrissat B."/>
            <person name="Grigoriev I.V."/>
            <person name="Hibbett D.S."/>
            <person name="Martin F."/>
        </authorList>
    </citation>
    <scope>NUCLEOTIDE SEQUENCE [LARGE SCALE GENOMIC DNA]</scope>
    <source>
        <strain evidence="4">h7</strain>
    </source>
</reference>
<keyword evidence="1" id="KW-0472">Membrane</keyword>
<feature type="transmembrane region" description="Helical" evidence="1">
    <location>
        <begin position="209"/>
        <end position="228"/>
    </location>
</feature>
<dbReference type="HOGENOM" id="CLU_035509_2_0_1"/>